<keyword evidence="3 6" id="KW-0812">Transmembrane</keyword>
<keyword evidence="8" id="KW-1185">Reference proteome</keyword>
<evidence type="ECO:0000256" key="2">
    <source>
        <dbReference type="ARBA" id="ARBA00022475"/>
    </source>
</evidence>
<reference evidence="7 8" key="1">
    <citation type="submission" date="2023-08" db="EMBL/GenBank/DDBJ databases">
        <title>Comparative genomics and taxonomic characterization of three novel marine species of genus Marivirga.</title>
        <authorList>
            <person name="Muhammad N."/>
            <person name="Kim S.-G."/>
        </authorList>
    </citation>
    <scope>NUCLEOTIDE SEQUENCE [LARGE SCALE GENOMIC DNA]</scope>
    <source>
        <strain evidence="7 8">BDSF4-3</strain>
    </source>
</reference>
<evidence type="ECO:0000256" key="6">
    <source>
        <dbReference type="SAM" id="Phobius"/>
    </source>
</evidence>
<dbReference type="PANTHER" id="PTHR30250:SF11">
    <property type="entry name" value="O-ANTIGEN TRANSPORTER-RELATED"/>
    <property type="match status" value="1"/>
</dbReference>
<feature type="transmembrane region" description="Helical" evidence="6">
    <location>
        <begin position="12"/>
        <end position="36"/>
    </location>
</feature>
<keyword evidence="5 6" id="KW-0472">Membrane</keyword>
<evidence type="ECO:0000256" key="3">
    <source>
        <dbReference type="ARBA" id="ARBA00022692"/>
    </source>
</evidence>
<dbReference type="AlphaFoldDB" id="A0AA51RDP8"/>
<dbReference type="KEGG" id="msaa:QYS49_36080"/>
<dbReference type="EMBL" id="CP129971">
    <property type="protein sequence ID" value="WMN10814.1"/>
    <property type="molecule type" value="Genomic_DNA"/>
</dbReference>
<organism evidence="7 8">
    <name type="scientific">Marivirga salinarum</name>
    <dbReference type="NCBI Taxonomy" id="3059078"/>
    <lineage>
        <taxon>Bacteria</taxon>
        <taxon>Pseudomonadati</taxon>
        <taxon>Bacteroidota</taxon>
        <taxon>Cytophagia</taxon>
        <taxon>Cytophagales</taxon>
        <taxon>Marivirgaceae</taxon>
        <taxon>Marivirga</taxon>
    </lineage>
</organism>
<evidence type="ECO:0008006" key="9">
    <source>
        <dbReference type="Google" id="ProtNLM"/>
    </source>
</evidence>
<feature type="transmembrane region" description="Helical" evidence="6">
    <location>
        <begin position="145"/>
        <end position="164"/>
    </location>
</feature>
<gene>
    <name evidence="7" type="ORF">QYS49_36080</name>
</gene>
<dbReference type="InterPro" id="IPR050833">
    <property type="entry name" value="Poly_Biosynth_Transport"/>
</dbReference>
<proteinExistence type="predicted"/>
<feature type="transmembrane region" description="Helical" evidence="6">
    <location>
        <begin position="326"/>
        <end position="348"/>
    </location>
</feature>
<dbReference type="RefSeq" id="WP_308347269.1">
    <property type="nucleotide sequence ID" value="NZ_CP129971.1"/>
</dbReference>
<sequence>MLRFWSKYNHSIWSGILLMIRMIAGFGTQKVVAIFYGPAGTTLISHFQNFVALFTQPIQDAVANGLINAFPKKSFQKTQVVGASIIIITLLVTSCGLILLVSTQFKQSYFSFSLENWLLIIPSILLFCFGLIVSAIYVIQKRLKLYSFIILMQWIVFFFSVFYIDLALNHFLISWLSIQSVFSIILIIPIHSLLKFNFKIEKKVKNHFKQFLIMALTIWLSSKWVDYYVREFAIQEFGIIQTGLWQSVVRISEAYRGLAISFLFLSLYPMLSQKLANNKLDKSDLKKHFLLYFLVTVAFLLFVFQFNEFILKALYDLQYAEASNLFKIQIIGDVFAFLAFPFSVYLIASVKTKTYLITELVSALIFVTLIVMKTDIGIEILVYAHIIRFILFFLMVSSLGIKSISNVR</sequence>
<dbReference type="Proteomes" id="UP001230496">
    <property type="component" value="Chromosome"/>
</dbReference>
<feature type="transmembrane region" description="Helical" evidence="6">
    <location>
        <begin position="355"/>
        <end position="374"/>
    </location>
</feature>
<accession>A0AA51RDP8</accession>
<evidence type="ECO:0000256" key="4">
    <source>
        <dbReference type="ARBA" id="ARBA00022989"/>
    </source>
</evidence>
<keyword evidence="4 6" id="KW-1133">Transmembrane helix</keyword>
<evidence type="ECO:0000256" key="1">
    <source>
        <dbReference type="ARBA" id="ARBA00004651"/>
    </source>
</evidence>
<evidence type="ECO:0000313" key="8">
    <source>
        <dbReference type="Proteomes" id="UP001230496"/>
    </source>
</evidence>
<dbReference type="GO" id="GO:0005886">
    <property type="term" value="C:plasma membrane"/>
    <property type="evidence" value="ECO:0007669"/>
    <property type="project" value="UniProtKB-SubCell"/>
</dbReference>
<dbReference type="PANTHER" id="PTHR30250">
    <property type="entry name" value="PST FAMILY PREDICTED COLANIC ACID TRANSPORTER"/>
    <property type="match status" value="1"/>
</dbReference>
<name>A0AA51RDP8_9BACT</name>
<evidence type="ECO:0000313" key="7">
    <source>
        <dbReference type="EMBL" id="WMN10814.1"/>
    </source>
</evidence>
<feature type="transmembrane region" description="Helical" evidence="6">
    <location>
        <begin position="117"/>
        <end position="138"/>
    </location>
</feature>
<evidence type="ECO:0000256" key="5">
    <source>
        <dbReference type="ARBA" id="ARBA00023136"/>
    </source>
</evidence>
<feature type="transmembrane region" description="Helical" evidence="6">
    <location>
        <begin position="80"/>
        <end position="105"/>
    </location>
</feature>
<feature type="transmembrane region" description="Helical" evidence="6">
    <location>
        <begin position="380"/>
        <end position="401"/>
    </location>
</feature>
<feature type="transmembrane region" description="Helical" evidence="6">
    <location>
        <begin position="170"/>
        <end position="190"/>
    </location>
</feature>
<comment type="subcellular location">
    <subcellularLocation>
        <location evidence="1">Cell membrane</location>
        <topology evidence="1">Multi-pass membrane protein</topology>
    </subcellularLocation>
</comment>
<keyword evidence="2" id="KW-1003">Cell membrane</keyword>
<feature type="transmembrane region" description="Helical" evidence="6">
    <location>
        <begin position="289"/>
        <end position="306"/>
    </location>
</feature>
<protein>
    <recommendedName>
        <fullName evidence="9">Polysaccharide biosynthesis protein</fullName>
    </recommendedName>
</protein>